<accession>A0AAN7L8Q1</accession>
<gene>
    <name evidence="1" type="ORF">SAY86_007657</name>
</gene>
<comment type="caution">
    <text evidence="1">The sequence shown here is derived from an EMBL/GenBank/DDBJ whole genome shotgun (WGS) entry which is preliminary data.</text>
</comment>
<keyword evidence="2" id="KW-1185">Reference proteome</keyword>
<evidence type="ECO:0000313" key="2">
    <source>
        <dbReference type="Proteomes" id="UP001346149"/>
    </source>
</evidence>
<sequence>MFESGKHMDSCETSLVDMVQAWPTSTREKELRSHVTCTSAATEATLDSIY</sequence>
<proteinExistence type="predicted"/>
<name>A0AAN7L8Q1_TRANT</name>
<evidence type="ECO:0000313" key="1">
    <source>
        <dbReference type="EMBL" id="KAK4783283.1"/>
    </source>
</evidence>
<organism evidence="1 2">
    <name type="scientific">Trapa natans</name>
    <name type="common">Water chestnut</name>
    <dbReference type="NCBI Taxonomy" id="22666"/>
    <lineage>
        <taxon>Eukaryota</taxon>
        <taxon>Viridiplantae</taxon>
        <taxon>Streptophyta</taxon>
        <taxon>Embryophyta</taxon>
        <taxon>Tracheophyta</taxon>
        <taxon>Spermatophyta</taxon>
        <taxon>Magnoliopsida</taxon>
        <taxon>eudicotyledons</taxon>
        <taxon>Gunneridae</taxon>
        <taxon>Pentapetalae</taxon>
        <taxon>rosids</taxon>
        <taxon>malvids</taxon>
        <taxon>Myrtales</taxon>
        <taxon>Lythraceae</taxon>
        <taxon>Trapa</taxon>
    </lineage>
</organism>
<dbReference type="AlphaFoldDB" id="A0AAN7L8Q1"/>
<dbReference type="EMBL" id="JAXQNO010000015">
    <property type="protein sequence ID" value="KAK4783283.1"/>
    <property type="molecule type" value="Genomic_DNA"/>
</dbReference>
<protein>
    <submittedName>
        <fullName evidence="1">Uncharacterized protein</fullName>
    </submittedName>
</protein>
<reference evidence="1 2" key="1">
    <citation type="journal article" date="2023" name="Hortic Res">
        <title>Pangenome of water caltrop reveals structural variations and asymmetric subgenome divergence after allopolyploidization.</title>
        <authorList>
            <person name="Zhang X."/>
            <person name="Chen Y."/>
            <person name="Wang L."/>
            <person name="Yuan Y."/>
            <person name="Fang M."/>
            <person name="Shi L."/>
            <person name="Lu R."/>
            <person name="Comes H.P."/>
            <person name="Ma Y."/>
            <person name="Chen Y."/>
            <person name="Huang G."/>
            <person name="Zhou Y."/>
            <person name="Zheng Z."/>
            <person name="Qiu Y."/>
        </authorList>
    </citation>
    <scope>NUCLEOTIDE SEQUENCE [LARGE SCALE GENOMIC DNA]</scope>
    <source>
        <strain evidence="1">F231</strain>
    </source>
</reference>
<dbReference type="Proteomes" id="UP001346149">
    <property type="component" value="Unassembled WGS sequence"/>
</dbReference>